<proteinExistence type="predicted"/>
<dbReference type="Proteomes" id="UP000033930">
    <property type="component" value="Unassembled WGS sequence"/>
</dbReference>
<protein>
    <submittedName>
        <fullName evidence="1">Uncharacterized protein</fullName>
    </submittedName>
</protein>
<evidence type="ECO:0000313" key="2">
    <source>
        <dbReference type="Proteomes" id="UP000033930"/>
    </source>
</evidence>
<reference evidence="1 2" key="1">
    <citation type="journal article" date="2015" name="Nature">
        <title>rRNA introns, odd ribosomes, and small enigmatic genomes across a large radiation of phyla.</title>
        <authorList>
            <person name="Brown C.T."/>
            <person name="Hug L.A."/>
            <person name="Thomas B.C."/>
            <person name="Sharon I."/>
            <person name="Castelle C.J."/>
            <person name="Singh A."/>
            <person name="Wilkins M.J."/>
            <person name="Williams K.H."/>
            <person name="Banfield J.F."/>
        </authorList>
    </citation>
    <scope>NUCLEOTIDE SEQUENCE [LARGE SCALE GENOMIC DNA]</scope>
</reference>
<dbReference type="AlphaFoldDB" id="A0A0G0YHZ4"/>
<accession>A0A0G0YHZ4</accession>
<sequence>MRPNTPLSPRVDPLDRGVLFINSVRYQTAKLE</sequence>
<name>A0A0G0YHZ4_9BACT</name>
<organism evidence="1 2">
    <name type="scientific">Candidatus Uhrbacteria bacterium GW2011_GWC1_41_20</name>
    <dbReference type="NCBI Taxonomy" id="1618983"/>
    <lineage>
        <taxon>Bacteria</taxon>
        <taxon>Candidatus Uhriibacteriota</taxon>
    </lineage>
</organism>
<comment type="caution">
    <text evidence="1">The sequence shown here is derived from an EMBL/GenBank/DDBJ whole genome shotgun (WGS) entry which is preliminary data.</text>
</comment>
<gene>
    <name evidence="1" type="ORF">UU50_C0001G0025</name>
</gene>
<dbReference type="EMBL" id="LCAW01000001">
    <property type="protein sequence ID" value="KKR99967.1"/>
    <property type="molecule type" value="Genomic_DNA"/>
</dbReference>
<evidence type="ECO:0000313" key="1">
    <source>
        <dbReference type="EMBL" id="KKR99967.1"/>
    </source>
</evidence>